<reference evidence="2 3" key="2">
    <citation type="submission" date="2019-01" db="EMBL/GenBank/DDBJ databases">
        <authorList>
            <person name="Li Y."/>
        </authorList>
    </citation>
    <scope>NUCLEOTIDE SEQUENCE [LARGE SCALE GENOMIC DNA]</scope>
    <source>
        <strain evidence="2 3">2D-5</strain>
    </source>
</reference>
<dbReference type="Proteomes" id="UP000285710">
    <property type="component" value="Unassembled WGS sequence"/>
</dbReference>
<reference evidence="2 3" key="1">
    <citation type="submission" date="2019-01" db="EMBL/GenBank/DDBJ databases">
        <title>Sinorhodobacter populi sp. nov. isolated from the symptomatic bark tissue of Populus euramericana canker.</title>
        <authorList>
            <person name="Xu G."/>
        </authorList>
    </citation>
    <scope>NUCLEOTIDE SEQUENCE [LARGE SCALE GENOMIC DNA]</scope>
    <source>
        <strain evidence="2 3">2D-5</strain>
    </source>
</reference>
<accession>A0A443IKJ9</accession>
<keyword evidence="3" id="KW-1185">Reference proteome</keyword>
<sequence length="145" mass="15891">MKQAILTAALLTALALPVAAQQVPAELDPLGLSDVQVRDKKHSDYGRVILGTLPGGARIAVELDRDGRVEEIEGRRGDRFPVSAVAPLIPEAVRANPAWPADAMLEKLDFDHHDRIEIEGRLADGREFDAEFARDGRLIDFDTDD</sequence>
<protein>
    <recommendedName>
        <fullName evidence="4">PepSY domain-containing protein</fullName>
    </recommendedName>
</protein>
<proteinExistence type="predicted"/>
<name>A0A443IKJ9_9RHOB</name>
<keyword evidence="1" id="KW-0732">Signal</keyword>
<evidence type="ECO:0000313" key="3">
    <source>
        <dbReference type="Proteomes" id="UP000285710"/>
    </source>
</evidence>
<feature type="signal peptide" evidence="1">
    <location>
        <begin position="1"/>
        <end position="20"/>
    </location>
</feature>
<dbReference type="EMBL" id="SAUW01000035">
    <property type="protein sequence ID" value="RWR05632.1"/>
    <property type="molecule type" value="Genomic_DNA"/>
</dbReference>
<evidence type="ECO:0008006" key="4">
    <source>
        <dbReference type="Google" id="ProtNLM"/>
    </source>
</evidence>
<dbReference type="RefSeq" id="WP_128270893.1">
    <property type="nucleotide sequence ID" value="NZ_SAUW01000035.1"/>
</dbReference>
<dbReference type="AlphaFoldDB" id="A0A443IKJ9"/>
<comment type="caution">
    <text evidence="2">The sequence shown here is derived from an EMBL/GenBank/DDBJ whole genome shotgun (WGS) entry which is preliminary data.</text>
</comment>
<gene>
    <name evidence="2" type="ORF">D2T33_19525</name>
</gene>
<evidence type="ECO:0000256" key="1">
    <source>
        <dbReference type="SAM" id="SignalP"/>
    </source>
</evidence>
<organism evidence="2 3">
    <name type="scientific">Paenirhodobacter populi</name>
    <dbReference type="NCBI Taxonomy" id="2306993"/>
    <lineage>
        <taxon>Bacteria</taxon>
        <taxon>Pseudomonadati</taxon>
        <taxon>Pseudomonadota</taxon>
        <taxon>Alphaproteobacteria</taxon>
        <taxon>Rhodobacterales</taxon>
        <taxon>Rhodobacter group</taxon>
        <taxon>Paenirhodobacter</taxon>
    </lineage>
</organism>
<evidence type="ECO:0000313" key="2">
    <source>
        <dbReference type="EMBL" id="RWR05632.1"/>
    </source>
</evidence>
<feature type="chain" id="PRO_5019176959" description="PepSY domain-containing protein" evidence="1">
    <location>
        <begin position="21"/>
        <end position="145"/>
    </location>
</feature>